<evidence type="ECO:0000313" key="3">
    <source>
        <dbReference type="EMBL" id="MBU3852634.1"/>
    </source>
</evidence>
<dbReference type="GO" id="GO:0016887">
    <property type="term" value="F:ATP hydrolysis activity"/>
    <property type="evidence" value="ECO:0007669"/>
    <property type="project" value="InterPro"/>
</dbReference>
<dbReference type="Pfam" id="PF13558">
    <property type="entry name" value="SbcC_Walker_B"/>
    <property type="match status" value="1"/>
</dbReference>
<feature type="coiled-coil region" evidence="1">
    <location>
        <begin position="391"/>
        <end position="425"/>
    </location>
</feature>
<dbReference type="InterPro" id="IPR038729">
    <property type="entry name" value="Rad50/SbcC_AAA"/>
</dbReference>
<name>A0A9E2P0C4_9BACT</name>
<dbReference type="PANTHER" id="PTHR32114:SF2">
    <property type="entry name" value="ABC TRANSPORTER ABCH.3"/>
    <property type="match status" value="1"/>
</dbReference>
<dbReference type="SUPFAM" id="SSF52540">
    <property type="entry name" value="P-loop containing nucleoside triphosphate hydrolases"/>
    <property type="match status" value="2"/>
</dbReference>
<dbReference type="Pfam" id="PF13476">
    <property type="entry name" value="AAA_23"/>
    <property type="match status" value="1"/>
</dbReference>
<comment type="caution">
    <text evidence="3">The sequence shown here is derived from an EMBL/GenBank/DDBJ whole genome shotgun (WGS) entry which is preliminary data.</text>
</comment>
<gene>
    <name evidence="3" type="ORF">H9789_02165</name>
</gene>
<protein>
    <submittedName>
        <fullName evidence="3">AAA family ATPase</fullName>
    </submittedName>
</protein>
<feature type="coiled-coil region" evidence="1">
    <location>
        <begin position="233"/>
        <end position="297"/>
    </location>
</feature>
<organism evidence="3 4">
    <name type="scientific">Candidatus Paraprevotella stercoravium</name>
    <dbReference type="NCBI Taxonomy" id="2838725"/>
    <lineage>
        <taxon>Bacteria</taxon>
        <taxon>Pseudomonadati</taxon>
        <taxon>Bacteroidota</taxon>
        <taxon>Bacteroidia</taxon>
        <taxon>Bacteroidales</taxon>
        <taxon>Prevotellaceae</taxon>
        <taxon>Paraprevotella</taxon>
    </lineage>
</organism>
<evidence type="ECO:0000256" key="1">
    <source>
        <dbReference type="SAM" id="Coils"/>
    </source>
</evidence>
<dbReference type="Gene3D" id="3.40.50.300">
    <property type="entry name" value="P-loop containing nucleotide triphosphate hydrolases"/>
    <property type="match status" value="2"/>
</dbReference>
<dbReference type="EMBL" id="JAHLFU010000037">
    <property type="protein sequence ID" value="MBU3852634.1"/>
    <property type="molecule type" value="Genomic_DNA"/>
</dbReference>
<reference evidence="3" key="1">
    <citation type="journal article" date="2021" name="PeerJ">
        <title>Extensive microbial diversity within the chicken gut microbiome revealed by metagenomics and culture.</title>
        <authorList>
            <person name="Gilroy R."/>
            <person name="Ravi A."/>
            <person name="Getino M."/>
            <person name="Pursley I."/>
            <person name="Horton D.L."/>
            <person name="Alikhan N.F."/>
            <person name="Baker D."/>
            <person name="Gharbi K."/>
            <person name="Hall N."/>
            <person name="Watson M."/>
            <person name="Adriaenssens E.M."/>
            <person name="Foster-Nyarko E."/>
            <person name="Jarju S."/>
            <person name="Secka A."/>
            <person name="Antonio M."/>
            <person name="Oren A."/>
            <person name="Chaudhuri R.R."/>
            <person name="La Ragione R."/>
            <person name="Hildebrand F."/>
            <person name="Pallen M.J."/>
        </authorList>
    </citation>
    <scope>NUCLEOTIDE SEQUENCE</scope>
    <source>
        <strain evidence="3">G3-2149</strain>
    </source>
</reference>
<dbReference type="AlphaFoldDB" id="A0A9E2P0C4"/>
<keyword evidence="1" id="KW-0175">Coiled coil</keyword>
<feature type="coiled-coil region" evidence="1">
    <location>
        <begin position="572"/>
        <end position="606"/>
    </location>
</feature>
<reference evidence="3" key="2">
    <citation type="submission" date="2021-04" db="EMBL/GenBank/DDBJ databases">
        <authorList>
            <person name="Gilroy R."/>
        </authorList>
    </citation>
    <scope>NUCLEOTIDE SEQUENCE</scope>
    <source>
        <strain evidence="3">G3-2149</strain>
    </source>
</reference>
<evidence type="ECO:0000259" key="2">
    <source>
        <dbReference type="Pfam" id="PF13476"/>
    </source>
</evidence>
<dbReference type="PANTHER" id="PTHR32114">
    <property type="entry name" value="ABC TRANSPORTER ABCH.3"/>
    <property type="match status" value="1"/>
</dbReference>
<feature type="coiled-coil region" evidence="1">
    <location>
        <begin position="452"/>
        <end position="499"/>
    </location>
</feature>
<dbReference type="Proteomes" id="UP000823865">
    <property type="component" value="Unassembled WGS sequence"/>
</dbReference>
<evidence type="ECO:0000313" key="4">
    <source>
        <dbReference type="Proteomes" id="UP000823865"/>
    </source>
</evidence>
<dbReference type="GO" id="GO:0006302">
    <property type="term" value="P:double-strand break repair"/>
    <property type="evidence" value="ECO:0007669"/>
    <property type="project" value="InterPro"/>
</dbReference>
<dbReference type="InterPro" id="IPR027417">
    <property type="entry name" value="P-loop_NTPase"/>
</dbReference>
<proteinExistence type="predicted"/>
<sequence>MKLKKLILKNIASIEDAEICFDQNPLDNEPVFLICGNTGSGKTTILDGICLALYNATPRMDKTAKETYTDISDQNDRREDFTINDCRLLMRRNTAEAWSILEFTGSNEHEYRAEWYVARAHKRLNGNLQKVKWTLEDLTEQKTWTKATEIGQEILHAVGLTFAQYCRTALLAQGDFTQFLQSKETEKSEILEKLTGTEIYSQIGAKIFALTRDKKRNYEEQQQRLGDIKILSEEEVGQILAEIEKQKQELKSKELEQEEIRRKSEWIKQNLELTLNIEQYRKKQEEIERQLNEPECKTKEKILSLWTETEDIRNIIRQKQRLIQDRETCHEKRKQLTETYHQLMNTYSTWLSGLQQRHLELEKLGHELKATANLKPMFEQSQTILGNLRNLMRFDERIESHNKELKNLSEQLPKHQNRLQEWLTKQKTGEQRLAEQQKSITDIGNHLGKDEYILLQDEQKKLTEELVRLTQAQQIILLLREKVEQRQKSANELQLTQEKLKQHIPLEEETRKAAAKAAEIFQQTEELLEKQKLALSDWAKEIRQRLHPGDTCPVCGNRVEANLREEDFQSALAPLQQELERKKKEKEQIEKKLIELQVQKENFLELSEKQKKKFEDDHATYRTTYQQTVDACAACGILQLQKETQNLINEKIQKNRDRQNEIGARIKVLQEQINLLHQKQQEKDRIQQELEQIRRKANEEELRINTLLQGQKELQRTLLQDLQEKKTTEQATYPQILWEDFQMDTTVSPQIWIERLEKETAAYLQKTERQKQIQEQIELGEIQRKQTERLREMAVGIFPEWQDYVAVCETENPHQETDWNELIRSANTLDERIRHQEQEWQQASIAEKAFLESHPDISKEKIERMSTLSGTAVESFRKEIQQQKDLLLQYHTNLQQSLKLRQELLTRKPELTEQDTPELLNQAQKRLTDSIAQIHQHIGRNQAQLENNTNNLKKSEDLRREIEKCGNSYRQWFRLCTLFGDEKGKKFRNIAQSFVLKELLERANFYLEKLTERYELSCQAGSLTILLTDWYQGGVSRPASTLSGGEGFLVSLSLALGLSSLNRQSLSVDTLFIDEGFGTLSSDYLNVVMDTLERLHQLGGKKVGIISHVEGLRERIKTQIQVKRIDQGRSRIEVKQEN</sequence>
<feature type="domain" description="Rad50/SbcC-type AAA" evidence="2">
    <location>
        <begin position="5"/>
        <end position="293"/>
    </location>
</feature>
<feature type="coiled-coil region" evidence="1">
    <location>
        <begin position="637"/>
        <end position="710"/>
    </location>
</feature>
<accession>A0A9E2P0C4</accession>